<feature type="region of interest" description="Disordered" evidence="8">
    <location>
        <begin position="1"/>
        <end position="34"/>
    </location>
</feature>
<evidence type="ECO:0000256" key="3">
    <source>
        <dbReference type="ARBA" id="ARBA00022475"/>
    </source>
</evidence>
<dbReference type="SUPFAM" id="SSF161098">
    <property type="entry name" value="MetI-like"/>
    <property type="match status" value="1"/>
</dbReference>
<protein>
    <submittedName>
        <fullName evidence="10">Carbohydrate ABC transporter permease</fullName>
    </submittedName>
</protein>
<dbReference type="GO" id="GO:0055085">
    <property type="term" value="P:transmembrane transport"/>
    <property type="evidence" value="ECO:0007669"/>
    <property type="project" value="InterPro"/>
</dbReference>
<feature type="transmembrane region" description="Helical" evidence="7">
    <location>
        <begin position="134"/>
        <end position="155"/>
    </location>
</feature>
<dbReference type="InterPro" id="IPR000515">
    <property type="entry name" value="MetI-like"/>
</dbReference>
<evidence type="ECO:0000313" key="11">
    <source>
        <dbReference type="Proteomes" id="UP000326546"/>
    </source>
</evidence>
<evidence type="ECO:0000256" key="6">
    <source>
        <dbReference type="ARBA" id="ARBA00023136"/>
    </source>
</evidence>
<dbReference type="PANTHER" id="PTHR43744">
    <property type="entry name" value="ABC TRANSPORTER PERMEASE PROTEIN MG189-RELATED-RELATED"/>
    <property type="match status" value="1"/>
</dbReference>
<dbReference type="OrthoDB" id="2063054at2"/>
<gene>
    <name evidence="10" type="ORF">FY030_07045</name>
</gene>
<proteinExistence type="inferred from homology"/>
<evidence type="ECO:0000256" key="5">
    <source>
        <dbReference type="ARBA" id="ARBA00022989"/>
    </source>
</evidence>
<evidence type="ECO:0000256" key="4">
    <source>
        <dbReference type="ARBA" id="ARBA00022692"/>
    </source>
</evidence>
<keyword evidence="4 7" id="KW-0812">Transmembrane</keyword>
<dbReference type="PANTHER" id="PTHR43744:SF12">
    <property type="entry name" value="ABC TRANSPORTER PERMEASE PROTEIN MG189-RELATED"/>
    <property type="match status" value="1"/>
</dbReference>
<comment type="similarity">
    <text evidence="7">Belongs to the binding-protein-dependent transport system permease family.</text>
</comment>
<evidence type="ECO:0000259" key="9">
    <source>
        <dbReference type="PROSITE" id="PS50928"/>
    </source>
</evidence>
<dbReference type="Gene3D" id="1.10.3720.10">
    <property type="entry name" value="MetI-like"/>
    <property type="match status" value="1"/>
</dbReference>
<feature type="transmembrane region" description="Helical" evidence="7">
    <location>
        <begin position="41"/>
        <end position="63"/>
    </location>
</feature>
<dbReference type="RefSeq" id="WP_158060891.1">
    <property type="nucleotide sequence ID" value="NZ_CP044427.1"/>
</dbReference>
<keyword evidence="6 7" id="KW-0472">Membrane</keyword>
<feature type="transmembrane region" description="Helical" evidence="7">
    <location>
        <begin position="266"/>
        <end position="287"/>
    </location>
</feature>
<feature type="transmembrane region" description="Helical" evidence="7">
    <location>
        <begin position="103"/>
        <end position="125"/>
    </location>
</feature>
<comment type="subcellular location">
    <subcellularLocation>
        <location evidence="1 7">Cell membrane</location>
        <topology evidence="1 7">Multi-pass membrane protein</topology>
    </subcellularLocation>
</comment>
<keyword evidence="3" id="KW-1003">Cell membrane</keyword>
<feature type="domain" description="ABC transmembrane type-1" evidence="9">
    <location>
        <begin position="99"/>
        <end position="287"/>
    </location>
</feature>
<organism evidence="10 11">
    <name type="scientific">Ornithinimicrobium pratense</name>
    <dbReference type="NCBI Taxonomy" id="2593973"/>
    <lineage>
        <taxon>Bacteria</taxon>
        <taxon>Bacillati</taxon>
        <taxon>Actinomycetota</taxon>
        <taxon>Actinomycetes</taxon>
        <taxon>Micrococcales</taxon>
        <taxon>Ornithinimicrobiaceae</taxon>
        <taxon>Ornithinimicrobium</taxon>
    </lineage>
</organism>
<sequence>MSAVLPGAVEPVAPPRTPQDPRRRWTSTSGRPPSLADVSRATVLIALSLVVLIPLLWVVLGSFKTPAELALRPPTLVPREWMPGNYTEALGAFAFVRALGNSVFVTVVATALTLVVNSLAAYALAKYNFRGRDFLFLVTLATIMIPLQVILIPVYQITAQLGLVNSLWGVIIPAVATPTGVFLLRQYMLTIPDELIDSARVDGASELRIFLRIVLPLCRPALAVLAIFSVLWRWNDFLWPLVVTDQNTRTLPVALSQFASQEVVPFNLVLVMSVVSIIPVLVAFLLFQRQIVQGIASTGLK</sequence>
<keyword evidence="11" id="KW-1185">Reference proteome</keyword>
<dbReference type="GO" id="GO:0005886">
    <property type="term" value="C:plasma membrane"/>
    <property type="evidence" value="ECO:0007669"/>
    <property type="project" value="UniProtKB-SubCell"/>
</dbReference>
<dbReference type="PROSITE" id="PS50928">
    <property type="entry name" value="ABC_TM1"/>
    <property type="match status" value="1"/>
</dbReference>
<keyword evidence="5 7" id="KW-1133">Transmembrane helix</keyword>
<dbReference type="Pfam" id="PF00528">
    <property type="entry name" value="BPD_transp_1"/>
    <property type="match status" value="1"/>
</dbReference>
<dbReference type="Proteomes" id="UP000326546">
    <property type="component" value="Chromosome"/>
</dbReference>
<dbReference type="InterPro" id="IPR035906">
    <property type="entry name" value="MetI-like_sf"/>
</dbReference>
<accession>A0A5J6V641</accession>
<name>A0A5J6V641_9MICO</name>
<evidence type="ECO:0000256" key="2">
    <source>
        <dbReference type="ARBA" id="ARBA00022448"/>
    </source>
</evidence>
<evidence type="ECO:0000256" key="7">
    <source>
        <dbReference type="RuleBase" id="RU363032"/>
    </source>
</evidence>
<evidence type="ECO:0000313" key="10">
    <source>
        <dbReference type="EMBL" id="QFG68503.1"/>
    </source>
</evidence>
<reference evidence="10 11" key="1">
    <citation type="submission" date="2019-09" db="EMBL/GenBank/DDBJ databases">
        <title>Serinicoccus pratensis sp. nov., isolated from meadow soil.</title>
        <authorList>
            <person name="Zhang W."/>
        </authorList>
    </citation>
    <scope>NUCLEOTIDE SEQUENCE [LARGE SCALE GENOMIC DNA]</scope>
    <source>
        <strain evidence="10 11">W204</strain>
    </source>
</reference>
<dbReference type="KEGG" id="serw:FY030_07045"/>
<dbReference type="AlphaFoldDB" id="A0A5J6V641"/>
<evidence type="ECO:0000256" key="1">
    <source>
        <dbReference type="ARBA" id="ARBA00004651"/>
    </source>
</evidence>
<feature type="transmembrane region" description="Helical" evidence="7">
    <location>
        <begin position="167"/>
        <end position="188"/>
    </location>
</feature>
<dbReference type="EMBL" id="CP044427">
    <property type="protein sequence ID" value="QFG68503.1"/>
    <property type="molecule type" value="Genomic_DNA"/>
</dbReference>
<keyword evidence="2 7" id="KW-0813">Transport</keyword>
<dbReference type="CDD" id="cd06261">
    <property type="entry name" value="TM_PBP2"/>
    <property type="match status" value="1"/>
</dbReference>
<evidence type="ECO:0000256" key="8">
    <source>
        <dbReference type="SAM" id="MobiDB-lite"/>
    </source>
</evidence>
<feature type="transmembrane region" description="Helical" evidence="7">
    <location>
        <begin position="209"/>
        <end position="232"/>
    </location>
</feature>